<sequence>MSDPKIYKLETTLVYLDLFRQVLVYSDTPLEKFHAVIQATMGWFNRHLHQFETSDGQTITNSGFINGAFDAQDELDGENMTIESVLKRQDEWMLYTYDMEDNRDHEIVLQEILPVNEAQTYPQCIGGANACPIEDSGGLQGYEDLLETLSDPNNPEYEEISCWILRVTGVPTYDPRHFDKNDANRRLANLSLYEQ</sequence>
<evidence type="ECO:0000259" key="1">
    <source>
        <dbReference type="Pfam" id="PF07929"/>
    </source>
</evidence>
<dbReference type="GeneID" id="89951978"/>
<dbReference type="InterPro" id="IPR012912">
    <property type="entry name" value="Plasmid_pRiA4b_Orf3-like"/>
</dbReference>
<gene>
    <name evidence="2" type="ORF">ATC70_008292</name>
</gene>
<dbReference type="PANTHER" id="PTHR41878:SF1">
    <property type="entry name" value="TNPR PROTEIN"/>
    <property type="match status" value="1"/>
</dbReference>
<dbReference type="AlphaFoldDB" id="A0AAN7I3R9"/>
<feature type="domain" description="Plasmid pRiA4b Orf3-like" evidence="1">
    <location>
        <begin position="17"/>
        <end position="181"/>
    </location>
</feature>
<dbReference type="EMBL" id="JASEJX010000011">
    <property type="protein sequence ID" value="KAK4520161.1"/>
    <property type="molecule type" value="Genomic_DNA"/>
</dbReference>
<comment type="caution">
    <text evidence="2">The sequence shown here is derived from an EMBL/GenBank/DDBJ whole genome shotgun (WGS) entry which is preliminary data.</text>
</comment>
<dbReference type="RefSeq" id="XP_064686827.1">
    <property type="nucleotide sequence ID" value="XM_064827543.1"/>
</dbReference>
<dbReference type="Pfam" id="PF07929">
    <property type="entry name" value="PRiA4_ORF3"/>
    <property type="match status" value="1"/>
</dbReference>
<dbReference type="InterPro" id="IPR024047">
    <property type="entry name" value="MM3350-like_sf"/>
</dbReference>
<proteinExistence type="predicted"/>
<organism evidence="2 3">
    <name type="scientific">Mucor velutinosus</name>
    <dbReference type="NCBI Taxonomy" id="708070"/>
    <lineage>
        <taxon>Eukaryota</taxon>
        <taxon>Fungi</taxon>
        <taxon>Fungi incertae sedis</taxon>
        <taxon>Mucoromycota</taxon>
        <taxon>Mucoromycotina</taxon>
        <taxon>Mucoromycetes</taxon>
        <taxon>Mucorales</taxon>
        <taxon>Mucorineae</taxon>
        <taxon>Mucoraceae</taxon>
        <taxon>Mucor</taxon>
    </lineage>
</organism>
<dbReference type="Proteomes" id="UP001304243">
    <property type="component" value="Unassembled WGS sequence"/>
</dbReference>
<dbReference type="SUPFAM" id="SSF159941">
    <property type="entry name" value="MM3350-like"/>
    <property type="match status" value="1"/>
</dbReference>
<protein>
    <recommendedName>
        <fullName evidence="1">Plasmid pRiA4b Orf3-like domain-containing protein</fullName>
    </recommendedName>
</protein>
<evidence type="ECO:0000313" key="2">
    <source>
        <dbReference type="EMBL" id="KAK4520161.1"/>
    </source>
</evidence>
<reference evidence="2 3" key="1">
    <citation type="submission" date="2022-11" db="EMBL/GenBank/DDBJ databases">
        <title>Mucor velutinosus strain NIH1002 WGS.</title>
        <authorList>
            <person name="Subramanian P."/>
            <person name="Mullikin J.C."/>
            <person name="Segre J.A."/>
            <person name="Zelazny A.M."/>
        </authorList>
    </citation>
    <scope>NUCLEOTIDE SEQUENCE [LARGE SCALE GENOMIC DNA]</scope>
    <source>
        <strain evidence="2 3">NIH1002</strain>
    </source>
</reference>
<dbReference type="PANTHER" id="PTHR41878">
    <property type="entry name" value="LEXA REPRESSOR-RELATED"/>
    <property type="match status" value="1"/>
</dbReference>
<keyword evidence="3" id="KW-1185">Reference proteome</keyword>
<dbReference type="Gene3D" id="3.10.290.30">
    <property type="entry name" value="MM3350-like"/>
    <property type="match status" value="1"/>
</dbReference>
<name>A0AAN7I3R9_9FUNG</name>
<evidence type="ECO:0000313" key="3">
    <source>
        <dbReference type="Proteomes" id="UP001304243"/>
    </source>
</evidence>
<accession>A0AAN7I3R9</accession>